<evidence type="ECO:0000256" key="3">
    <source>
        <dbReference type="ARBA" id="ARBA00022737"/>
    </source>
</evidence>
<sequence length="426" mass="49514">MKPLPMSEVGEIIRKTRKERGLRLEDLADEHISPATISNIERGVPHVSNERAIYLLQKLNIRMDHLPGLLAEEQEELERLKNRLFYIECLGGAGNPEKALKLLNELGVDDHHVYGATVYYLRGKCHAYMNQWDKAERHLRKAIHLSSSNPLHRELNTEAATYLELGFCNYRTNNLNIALDHTRKALAVFNPHGARKYLEFILHMNIAIYLERLGRVSESLQVVLSIWERKNEIVSNSVLLTFYWLRAELARKSHLFEEAIRYSYEGLEIARLNKNHSLMFDLWSVLGSVYLTKKELAWARDCFMAALDLVDKITPPAKTTTVYSRLGVLYLSQNDLDQAEQMLQKAIQISEQANDAPRLIRSLIIMGDLYRNKGDDKKAQSFYERVLSLAKQHGYRKMEYMTLLRLPDFWKQENHSLYLELVDEMI</sequence>
<dbReference type="SUPFAM" id="SSF48452">
    <property type="entry name" value="TPR-like"/>
    <property type="match status" value="2"/>
</dbReference>
<feature type="repeat" description="TPR" evidence="6">
    <location>
        <begin position="116"/>
        <end position="149"/>
    </location>
</feature>
<gene>
    <name evidence="9" type="ORF">JOE21_002710</name>
</gene>
<comment type="caution">
    <text evidence="9">The sequence shown here is derived from an EMBL/GenBank/DDBJ whole genome shotgun (WGS) entry which is preliminary data.</text>
</comment>
<proteinExistence type="inferred from homology"/>
<feature type="coiled-coil region" evidence="7">
    <location>
        <begin position="63"/>
        <end position="90"/>
    </location>
</feature>
<reference evidence="9 10" key="1">
    <citation type="submission" date="2023-07" db="EMBL/GenBank/DDBJ databases">
        <title>Genomic Encyclopedia of Type Strains, Phase IV (KMG-IV): sequencing the most valuable type-strain genomes for metagenomic binning, comparative biology and taxonomic classification.</title>
        <authorList>
            <person name="Goeker M."/>
        </authorList>
    </citation>
    <scope>NUCLEOTIDE SEQUENCE [LARGE SCALE GENOMIC DNA]</scope>
    <source>
        <strain evidence="9 10">DSM 45903</strain>
    </source>
</reference>
<organism evidence="9 10">
    <name type="scientific">Desmospora profundinema</name>
    <dbReference type="NCBI Taxonomy" id="1571184"/>
    <lineage>
        <taxon>Bacteria</taxon>
        <taxon>Bacillati</taxon>
        <taxon>Bacillota</taxon>
        <taxon>Bacilli</taxon>
        <taxon>Bacillales</taxon>
        <taxon>Thermoactinomycetaceae</taxon>
        <taxon>Desmospora</taxon>
    </lineage>
</organism>
<dbReference type="Pfam" id="PF01381">
    <property type="entry name" value="HTH_3"/>
    <property type="match status" value="1"/>
</dbReference>
<evidence type="ECO:0000256" key="6">
    <source>
        <dbReference type="PROSITE-ProRule" id="PRU00339"/>
    </source>
</evidence>
<dbReference type="InterPro" id="IPR041617">
    <property type="entry name" value="TPR_MalT"/>
</dbReference>
<keyword evidence="4 6" id="KW-0802">TPR repeat</keyword>
<dbReference type="PROSITE" id="PS50293">
    <property type="entry name" value="TPR_REGION"/>
    <property type="match status" value="1"/>
</dbReference>
<evidence type="ECO:0000256" key="2">
    <source>
        <dbReference type="ARBA" id="ARBA00022490"/>
    </source>
</evidence>
<dbReference type="EMBL" id="JAVDQG010000006">
    <property type="protein sequence ID" value="MDR6226700.1"/>
    <property type="molecule type" value="Genomic_DNA"/>
</dbReference>
<keyword evidence="2" id="KW-0963">Cytoplasm</keyword>
<accession>A0ABU1IPI5</accession>
<name>A0ABU1IPI5_9BACL</name>
<feature type="repeat" description="TPR" evidence="6">
    <location>
        <begin position="320"/>
        <end position="353"/>
    </location>
</feature>
<keyword evidence="3" id="KW-0677">Repeat</keyword>
<protein>
    <submittedName>
        <fullName evidence="9">Tetratricopeptide (TPR) repeat protein</fullName>
    </submittedName>
</protein>
<dbReference type="Gene3D" id="1.25.40.10">
    <property type="entry name" value="Tetratricopeptide repeat domain"/>
    <property type="match status" value="2"/>
</dbReference>
<evidence type="ECO:0000259" key="8">
    <source>
        <dbReference type="PROSITE" id="PS50943"/>
    </source>
</evidence>
<evidence type="ECO:0000256" key="1">
    <source>
        <dbReference type="ARBA" id="ARBA00004496"/>
    </source>
</evidence>
<keyword evidence="10" id="KW-1185">Reference proteome</keyword>
<dbReference type="CDD" id="cd00093">
    <property type="entry name" value="HTH_XRE"/>
    <property type="match status" value="1"/>
</dbReference>
<dbReference type="Gene3D" id="1.10.260.40">
    <property type="entry name" value="lambda repressor-like DNA-binding domains"/>
    <property type="match status" value="1"/>
</dbReference>
<dbReference type="SUPFAM" id="SSF47413">
    <property type="entry name" value="lambda repressor-like DNA-binding domains"/>
    <property type="match status" value="1"/>
</dbReference>
<feature type="domain" description="HTH cro/C1-type" evidence="8">
    <location>
        <begin position="13"/>
        <end position="66"/>
    </location>
</feature>
<dbReference type="InterPro" id="IPR011990">
    <property type="entry name" value="TPR-like_helical_dom_sf"/>
</dbReference>
<evidence type="ECO:0000313" key="9">
    <source>
        <dbReference type="EMBL" id="MDR6226700.1"/>
    </source>
</evidence>
<dbReference type="PANTHER" id="PTHR46630">
    <property type="entry name" value="TETRATRICOPEPTIDE REPEAT PROTEIN 29"/>
    <property type="match status" value="1"/>
</dbReference>
<evidence type="ECO:0000256" key="5">
    <source>
        <dbReference type="ARBA" id="ARBA00038253"/>
    </source>
</evidence>
<feature type="repeat" description="TPR" evidence="6">
    <location>
        <begin position="360"/>
        <end position="393"/>
    </location>
</feature>
<evidence type="ECO:0000256" key="4">
    <source>
        <dbReference type="ARBA" id="ARBA00022803"/>
    </source>
</evidence>
<dbReference type="Pfam" id="PF07719">
    <property type="entry name" value="TPR_2"/>
    <property type="match status" value="1"/>
</dbReference>
<dbReference type="InterPro" id="IPR051476">
    <property type="entry name" value="Bac_ResReg_Asp_Phosphatase"/>
</dbReference>
<dbReference type="InterPro" id="IPR010982">
    <property type="entry name" value="Lambda_DNA-bd_dom_sf"/>
</dbReference>
<dbReference type="InterPro" id="IPR019734">
    <property type="entry name" value="TPR_rpt"/>
</dbReference>
<evidence type="ECO:0000256" key="7">
    <source>
        <dbReference type="SAM" id="Coils"/>
    </source>
</evidence>
<dbReference type="SMART" id="SM00530">
    <property type="entry name" value="HTH_XRE"/>
    <property type="match status" value="1"/>
</dbReference>
<comment type="subcellular location">
    <subcellularLocation>
        <location evidence="1">Cytoplasm</location>
    </subcellularLocation>
</comment>
<dbReference type="InterPro" id="IPR013105">
    <property type="entry name" value="TPR_2"/>
</dbReference>
<dbReference type="PANTHER" id="PTHR46630:SF1">
    <property type="entry name" value="TETRATRICOPEPTIDE REPEAT PROTEIN 29"/>
    <property type="match status" value="1"/>
</dbReference>
<evidence type="ECO:0000313" key="10">
    <source>
        <dbReference type="Proteomes" id="UP001185012"/>
    </source>
</evidence>
<dbReference type="Proteomes" id="UP001185012">
    <property type="component" value="Unassembled WGS sequence"/>
</dbReference>
<dbReference type="RefSeq" id="WP_309866982.1">
    <property type="nucleotide sequence ID" value="NZ_JAVDQG010000006.1"/>
</dbReference>
<comment type="similarity">
    <text evidence="5">Belongs to the Rap family.</text>
</comment>
<dbReference type="PROSITE" id="PS50005">
    <property type="entry name" value="TPR"/>
    <property type="match status" value="3"/>
</dbReference>
<keyword evidence="7" id="KW-0175">Coiled coil</keyword>
<dbReference type="PROSITE" id="PS50943">
    <property type="entry name" value="HTH_CROC1"/>
    <property type="match status" value="1"/>
</dbReference>
<dbReference type="InterPro" id="IPR001387">
    <property type="entry name" value="Cro/C1-type_HTH"/>
</dbReference>
<dbReference type="SMART" id="SM00028">
    <property type="entry name" value="TPR"/>
    <property type="match status" value="6"/>
</dbReference>
<dbReference type="Pfam" id="PF17874">
    <property type="entry name" value="TPR_MalT"/>
    <property type="match status" value="1"/>
</dbReference>